<dbReference type="AlphaFoldDB" id="A0A6G7GK93"/>
<accession>A0A6G7GK93</accession>
<gene>
    <name evidence="1" type="ORF">KsCSTR_05970</name>
</gene>
<dbReference type="Proteomes" id="UP000501926">
    <property type="component" value="Chromosome"/>
</dbReference>
<protein>
    <submittedName>
        <fullName evidence="1">Uncharacterized protein</fullName>
    </submittedName>
</protein>
<sequence>MSLHFSRQPPLLLFICKAVRRCHNKSVNSVDTTVSEALVYFRQRNNT</sequence>
<reference evidence="1 2" key="1">
    <citation type="submission" date="2020-02" db="EMBL/GenBank/DDBJ databases">
        <title>Newly sequenced genome of strain CSTR1 showed variability in Candidatus Kuenenia stuttgartiensis genomes.</title>
        <authorList>
            <person name="Ding C."/>
            <person name="Adrian L."/>
        </authorList>
    </citation>
    <scope>NUCLEOTIDE SEQUENCE [LARGE SCALE GENOMIC DNA]</scope>
    <source>
        <strain evidence="1 2">CSTR1</strain>
    </source>
</reference>
<dbReference type="EMBL" id="CP049055">
    <property type="protein sequence ID" value="QII09976.1"/>
    <property type="molecule type" value="Genomic_DNA"/>
</dbReference>
<proteinExistence type="predicted"/>
<name>A0A6G7GK93_KUEST</name>
<organism evidence="1 2">
    <name type="scientific">Kuenenia stuttgartiensis</name>
    <dbReference type="NCBI Taxonomy" id="174633"/>
    <lineage>
        <taxon>Bacteria</taxon>
        <taxon>Pseudomonadati</taxon>
        <taxon>Planctomycetota</taxon>
        <taxon>Candidatus Brocadiia</taxon>
        <taxon>Candidatus Brocadiales</taxon>
        <taxon>Candidatus Brocadiaceae</taxon>
        <taxon>Candidatus Kuenenia</taxon>
    </lineage>
</organism>
<evidence type="ECO:0000313" key="1">
    <source>
        <dbReference type="EMBL" id="QII09976.1"/>
    </source>
</evidence>
<evidence type="ECO:0000313" key="2">
    <source>
        <dbReference type="Proteomes" id="UP000501926"/>
    </source>
</evidence>